<dbReference type="InterPro" id="IPR013320">
    <property type="entry name" value="ConA-like_dom_sf"/>
</dbReference>
<name>A0AAV9X0R4_9PEZI</name>
<reference evidence="5 6" key="1">
    <citation type="submission" date="2019-10" db="EMBL/GenBank/DDBJ databases">
        <authorList>
            <person name="Palmer J.M."/>
        </authorList>
    </citation>
    <scope>NUCLEOTIDE SEQUENCE [LARGE SCALE GENOMIC DNA]</scope>
    <source>
        <strain evidence="5 6">TWF694</strain>
    </source>
</reference>
<dbReference type="Pfam" id="PF00622">
    <property type="entry name" value="SPRY"/>
    <property type="match status" value="1"/>
</dbReference>
<dbReference type="Gene3D" id="1.25.40.20">
    <property type="entry name" value="Ankyrin repeat-containing domain"/>
    <property type="match status" value="3"/>
</dbReference>
<evidence type="ECO:0000313" key="5">
    <source>
        <dbReference type="EMBL" id="KAK6531936.1"/>
    </source>
</evidence>
<dbReference type="Gene3D" id="3.40.50.300">
    <property type="entry name" value="P-loop containing nucleotide triphosphate hydrolases"/>
    <property type="match status" value="1"/>
</dbReference>
<dbReference type="InterPro" id="IPR003877">
    <property type="entry name" value="SPRY_dom"/>
</dbReference>
<feature type="region of interest" description="Disordered" evidence="3">
    <location>
        <begin position="830"/>
        <end position="885"/>
    </location>
</feature>
<dbReference type="InterPro" id="IPR001870">
    <property type="entry name" value="B30.2/SPRY"/>
</dbReference>
<feature type="compositionally biased region" description="Basic and acidic residues" evidence="3">
    <location>
        <begin position="851"/>
        <end position="862"/>
    </location>
</feature>
<evidence type="ECO:0000256" key="3">
    <source>
        <dbReference type="SAM" id="MobiDB-lite"/>
    </source>
</evidence>
<dbReference type="InterPro" id="IPR036770">
    <property type="entry name" value="Ankyrin_rpt-contain_sf"/>
</dbReference>
<dbReference type="SUPFAM" id="SSF48403">
    <property type="entry name" value="Ankyrin repeat"/>
    <property type="match status" value="3"/>
</dbReference>
<dbReference type="Pfam" id="PF12796">
    <property type="entry name" value="Ank_2"/>
    <property type="match status" value="1"/>
</dbReference>
<dbReference type="CDD" id="cd12885">
    <property type="entry name" value="SPRY_RanBP_like"/>
    <property type="match status" value="1"/>
</dbReference>
<evidence type="ECO:0000256" key="2">
    <source>
        <dbReference type="PROSITE-ProRule" id="PRU00023"/>
    </source>
</evidence>
<evidence type="ECO:0000313" key="6">
    <source>
        <dbReference type="Proteomes" id="UP001365542"/>
    </source>
</evidence>
<dbReference type="Pfam" id="PF24883">
    <property type="entry name" value="NPHP3_N"/>
    <property type="match status" value="1"/>
</dbReference>
<feature type="compositionally biased region" description="Basic and acidic residues" evidence="3">
    <location>
        <begin position="902"/>
        <end position="915"/>
    </location>
</feature>
<feature type="region of interest" description="Disordered" evidence="3">
    <location>
        <begin position="902"/>
        <end position="927"/>
    </location>
</feature>
<feature type="repeat" description="ANK" evidence="2">
    <location>
        <begin position="1383"/>
        <end position="1415"/>
    </location>
</feature>
<dbReference type="SMART" id="SM00248">
    <property type="entry name" value="ANK"/>
    <property type="match status" value="8"/>
</dbReference>
<dbReference type="Pfam" id="PF13857">
    <property type="entry name" value="Ank_5"/>
    <property type="match status" value="1"/>
</dbReference>
<evidence type="ECO:0000259" key="4">
    <source>
        <dbReference type="PROSITE" id="PS50188"/>
    </source>
</evidence>
<dbReference type="PROSITE" id="PS50188">
    <property type="entry name" value="B302_SPRY"/>
    <property type="match status" value="1"/>
</dbReference>
<gene>
    <name evidence="5" type="ORF">TWF694_003100</name>
</gene>
<dbReference type="InterPro" id="IPR043136">
    <property type="entry name" value="B30.2/SPRY_sf"/>
</dbReference>
<dbReference type="PROSITE" id="PS50088">
    <property type="entry name" value="ANK_REPEAT"/>
    <property type="match status" value="2"/>
</dbReference>
<keyword evidence="1" id="KW-0677">Repeat</keyword>
<feature type="domain" description="B30.2/SPRY" evidence="4">
    <location>
        <begin position="1521"/>
        <end position="1724"/>
    </location>
</feature>
<dbReference type="PANTHER" id="PTHR10039">
    <property type="entry name" value="AMELOGENIN"/>
    <property type="match status" value="1"/>
</dbReference>
<evidence type="ECO:0000256" key="1">
    <source>
        <dbReference type="ARBA" id="ARBA00022737"/>
    </source>
</evidence>
<dbReference type="Proteomes" id="UP001365542">
    <property type="component" value="Unassembled WGS sequence"/>
</dbReference>
<dbReference type="SMART" id="SM00449">
    <property type="entry name" value="SPRY"/>
    <property type="match status" value="1"/>
</dbReference>
<dbReference type="PROSITE" id="PS50297">
    <property type="entry name" value="ANK_REP_REGION"/>
    <property type="match status" value="2"/>
</dbReference>
<protein>
    <recommendedName>
        <fullName evidence="4">B30.2/SPRY domain-containing protein</fullName>
    </recommendedName>
</protein>
<organism evidence="5 6">
    <name type="scientific">Orbilia ellipsospora</name>
    <dbReference type="NCBI Taxonomy" id="2528407"/>
    <lineage>
        <taxon>Eukaryota</taxon>
        <taxon>Fungi</taxon>
        <taxon>Dikarya</taxon>
        <taxon>Ascomycota</taxon>
        <taxon>Pezizomycotina</taxon>
        <taxon>Orbiliomycetes</taxon>
        <taxon>Orbiliales</taxon>
        <taxon>Orbiliaceae</taxon>
        <taxon>Orbilia</taxon>
    </lineage>
</organism>
<dbReference type="PANTHER" id="PTHR10039:SF14">
    <property type="entry name" value="NACHT DOMAIN-CONTAINING PROTEIN"/>
    <property type="match status" value="1"/>
</dbReference>
<keyword evidence="6" id="KW-1185">Reference proteome</keyword>
<dbReference type="InterPro" id="IPR027417">
    <property type="entry name" value="P-loop_NTPase"/>
</dbReference>
<dbReference type="InterPro" id="IPR056884">
    <property type="entry name" value="NPHP3-like_N"/>
</dbReference>
<comment type="caution">
    <text evidence="5">The sequence shown here is derived from an EMBL/GenBank/DDBJ whole genome shotgun (WGS) entry which is preliminary data.</text>
</comment>
<feature type="compositionally biased region" description="Polar residues" evidence="3">
    <location>
        <begin position="863"/>
        <end position="873"/>
    </location>
</feature>
<dbReference type="Gene3D" id="2.60.120.920">
    <property type="match status" value="1"/>
</dbReference>
<dbReference type="EMBL" id="JAVHJO010000012">
    <property type="protein sequence ID" value="KAK6531936.1"/>
    <property type="molecule type" value="Genomic_DNA"/>
</dbReference>
<dbReference type="InterPro" id="IPR044736">
    <property type="entry name" value="Gid1/RanBPM/SPLA_SPRY"/>
</dbReference>
<dbReference type="SUPFAM" id="SSF49899">
    <property type="entry name" value="Concanavalin A-like lectins/glucanases"/>
    <property type="match status" value="1"/>
</dbReference>
<feature type="repeat" description="ANK" evidence="2">
    <location>
        <begin position="1227"/>
        <end position="1259"/>
    </location>
</feature>
<sequence>MSSKRGSIALPNGSGHQAPEGFESSSPCWDKAQILFLSEMRKSRRFSEAATANFLQSGYRIDKTINSCLAMKNKADQEYGSNKRGGRFAGKLLGLLKTIKDVGDTFLEFAPESVSIAWSAVSILIKIGTDDLEKCEMISECCESIVTIVLNCRLYENRYVNATLERSEILAEFDQKIIDTIPNLLFLVLDFSWHTNYHLQSNRFLRSFKECFSNILREKIETLLSEYQKLRSIASDAFQEVVMQQLSSVEVKLGRQFDQLRADLFPAIQDLTLKIEAIEDKITTRFQEEDLRQKFAQKLEVFQTSEVYNKIFLSIFEPIRQNYKEMSLWLFGEPSYNAWEDPSNRNILLFCLKGPRGFGKSVKMTCIVKRLMEVVAVELSPVVLFFYFKRGDDATQYTNNCLKGLLSQLLHHNLFNEDIELVSQCLDVLEAVKKADFYGPGASSTGSIGSSNGAHDRTPEYITTLIKKVSELLIRPVYIVVDGVDECEDRIQGNLMHCLKELCRATGNIKAVCSTRDNINIESLLQDGIAGTTLVNKANDASDLPKDIATILVDERYNERDMKMYLVHKVEPIVLRRVGEKSGHNNFNNELERIVNIIQDKAKGNFTYAGMAVTNLQQPTKSTLETKLSQLPPAVEGLYRRSLEILTPDERELVVFALKWVIWSVDQVSIVEIIEHYKGIYIPKQEGYILPQGSSEFGPDGGTAKQLDTEDPYNPYSDPEIRETKYHLYNASRDFFQFDDATDSINVHLTVREWIQNEARVLDELETKAETPTLTRNQAGNWIVVLPIYALNNPTFQSRYVPWYPLGDSKYEDDINFLWHKNLESNSLAINSTTPGDPKTVKLATTITPTPEERSLEEESTKISRSPTESILSLTEPDVPREGSTLPSIEDVLETSVLHAEHATQPRNDSPDEKSSNNLDGLDGRNSDIVEEGYSMASESLDNPIVRKESRYETDNWERHLCFLQEEWLPEERVGKEWDEFWKQFKIFIEPQNWKKWGLRIRHLATRRIEDPKFLDRSFHRIFETPLHIAARYGLVFILDYVMKEKIASVEDLDRSHFLEPGLPIVHVACSQPNFLKAAIGYGANVETKNMFGETALGWSMNQLYATAVDQNSISWTSHVSSTEILLRARASTQCPQSSVSVPLLQIVVDMRNLQLFELILQKVDKAGFLTSDVEGCTVLHHLFGGRFIPRSEVQTDSVIRIYQDSGKAIFNMLCNFGADVNAQDHNSRGPLGYAAVNGDVEGLKWLLEKGADVHDDDHEGNTCLHMICLEEPLFKKLDLVAAAKVLIDAGLDPTRGNLHGITPLSLAVKKQKGELIGYLLRVHELQYPLDNSYLFQRDIHGRSLLYRCAARAEGGVEVAKSLIHKLTETEIEELLAFADSDVGFTALHIAADKSNLEMIDFLLDLNADVTNKTFSGKTVTDIALAKYLLKSARLSSQTPATRELLNRCERCLLRLLERTPEAALDSQTILHAAVRGQRSSLLHFLKQKSNPLKLDLPDEDGWTVYHTAIHSNAMDFLRLHAPEYPHDDFYGTLCKTKVPTRLSKDKVGRLGCLSDDGLETWHITKFDQPLGLWEKNFYLALADHPIPAEAHRYYFEMTMDKQSIDADGDGSIGLQTPLTKIYDGTLLGTENGVSFWDGLIHIPNGYLGYNTPYGPSDRQAGRKGRVDTVGCGFDTRSGLVFFTLNGEYLGIATKISTASRYYPAVAVHDNNCHFKLNFGQKPFIFDRAYEPLEVLGMEMGEQ</sequence>
<keyword evidence="2" id="KW-0040">ANK repeat</keyword>
<dbReference type="InterPro" id="IPR002110">
    <property type="entry name" value="Ankyrin_rpt"/>
</dbReference>
<feature type="region of interest" description="Disordered" evidence="3">
    <location>
        <begin position="1"/>
        <end position="25"/>
    </location>
</feature>
<accession>A0AAV9X0R4</accession>
<proteinExistence type="predicted"/>